<evidence type="ECO:0000256" key="2">
    <source>
        <dbReference type="ARBA" id="ARBA00022840"/>
    </source>
</evidence>
<dbReference type="InterPro" id="IPR027417">
    <property type="entry name" value="P-loop_NTPase"/>
</dbReference>
<keyword evidence="3" id="KW-0902">Two-component regulatory system</keyword>
<dbReference type="SUPFAM" id="SSF52540">
    <property type="entry name" value="P-loop containing nucleoside triphosphate hydrolases"/>
    <property type="match status" value="1"/>
</dbReference>
<dbReference type="Pfam" id="PF00158">
    <property type="entry name" value="Sigma54_activat"/>
    <property type="match status" value="1"/>
</dbReference>
<evidence type="ECO:0000313" key="6">
    <source>
        <dbReference type="Proteomes" id="UP000185678"/>
    </source>
</evidence>
<feature type="domain" description="Sigma-54 factor interaction" evidence="4">
    <location>
        <begin position="201"/>
        <end position="436"/>
    </location>
</feature>
<evidence type="ECO:0000313" key="5">
    <source>
        <dbReference type="EMBL" id="SIT04720.1"/>
    </source>
</evidence>
<dbReference type="InterPro" id="IPR009057">
    <property type="entry name" value="Homeodomain-like_sf"/>
</dbReference>
<keyword evidence="6" id="KW-1185">Reference proteome</keyword>
<dbReference type="PRINTS" id="PR01590">
    <property type="entry name" value="HTHFIS"/>
</dbReference>
<dbReference type="InterPro" id="IPR002197">
    <property type="entry name" value="HTH_Fis"/>
</dbReference>
<dbReference type="PROSITE" id="PS50045">
    <property type="entry name" value="SIGMA54_INTERACT_4"/>
    <property type="match status" value="1"/>
</dbReference>
<dbReference type="GO" id="GO:0000160">
    <property type="term" value="P:phosphorelay signal transduction system"/>
    <property type="evidence" value="ECO:0007669"/>
    <property type="project" value="UniProtKB-KW"/>
</dbReference>
<keyword evidence="2" id="KW-0067">ATP-binding</keyword>
<sequence length="523" mass="58537">MSLQSENKARAVLVSWISVNHRAGPFIPALKDQRKVLGAPIQELYLCYRDAPGEEGNREREALEETVKTLRQELTPHCPKIHRRPWKTSATPTDHDEIRKFAERVLTFVRQSHPNDVMVIHLSPGTPAMHAVWLALGSTGFASGPVKLIQTSDQRALSSGKPPLQVVDFRLDTVLRRYAAARPYVTEDADSGQVWDLTQIQSQALKSTLEKLRKWAPLRVPVLLLGERGSGKTTLANYLRAESPFQKLKGESWPSVVCGQFRTTPQLARSELFGHVKGAFSGAEKQRTGLLEKADGDTVFFDEIADIDHDTQRLLIAALEGRGFYPLGGEQLVRSKFRVICATNRTLEELTTTLLDRDFFDRINSVVIQVPALRDCTADIPLAWRAVLSQATQIASIQPREWERFRDHPEVLRHLMGHRLPGNFRDLQRVALHLLAELNYGSSDAEAIGNALSCLDVDSGGVGSENIFTPSLPADFPSVLAQFERKWLEAAMKEANGNVSKAARLLGMKRENFNNRIKKYNTL</sequence>
<keyword evidence="1" id="KW-0547">Nucleotide-binding</keyword>
<reference evidence="5 6" key="1">
    <citation type="submission" date="2017-01" db="EMBL/GenBank/DDBJ databases">
        <authorList>
            <person name="Mah S.A."/>
            <person name="Swanson W.J."/>
            <person name="Moy G.W."/>
            <person name="Vacquier V.D."/>
        </authorList>
    </citation>
    <scope>NUCLEOTIDE SEQUENCE [LARGE SCALE GENOMIC DNA]</scope>
    <source>
        <strain evidence="5 6">DSM 11589</strain>
    </source>
</reference>
<keyword evidence="5" id="KW-0238">DNA-binding</keyword>
<dbReference type="PANTHER" id="PTHR32071">
    <property type="entry name" value="TRANSCRIPTIONAL REGULATORY PROTEIN"/>
    <property type="match status" value="1"/>
</dbReference>
<evidence type="ECO:0000256" key="3">
    <source>
        <dbReference type="ARBA" id="ARBA00023012"/>
    </source>
</evidence>
<dbReference type="PANTHER" id="PTHR32071:SF14">
    <property type="entry name" value="TRANSCRIPTIONAL REGULATORY PROTEIN RTCR"/>
    <property type="match status" value="1"/>
</dbReference>
<dbReference type="AlphaFoldDB" id="A0A1N7P2D0"/>
<dbReference type="GO" id="GO:0006355">
    <property type="term" value="P:regulation of DNA-templated transcription"/>
    <property type="evidence" value="ECO:0007669"/>
    <property type="project" value="InterPro"/>
</dbReference>
<evidence type="ECO:0000256" key="1">
    <source>
        <dbReference type="ARBA" id="ARBA00022741"/>
    </source>
</evidence>
<dbReference type="SUPFAM" id="SSF46689">
    <property type="entry name" value="Homeodomain-like"/>
    <property type="match status" value="1"/>
</dbReference>
<dbReference type="OrthoDB" id="9770562at2"/>
<dbReference type="GO" id="GO:0005524">
    <property type="term" value="F:ATP binding"/>
    <property type="evidence" value="ECO:0007669"/>
    <property type="project" value="UniProtKB-KW"/>
</dbReference>
<dbReference type="Pfam" id="PF02954">
    <property type="entry name" value="HTH_8"/>
    <property type="match status" value="1"/>
</dbReference>
<protein>
    <submittedName>
        <fullName evidence="5">DNA-binding transcriptional response regulator, NtrC family, contains REC, AAA-type ATPase, and a Fis-type DNA-binding domains</fullName>
    </submittedName>
</protein>
<dbReference type="CDD" id="cd00009">
    <property type="entry name" value="AAA"/>
    <property type="match status" value="1"/>
</dbReference>
<name>A0A1N7P2D0_9PROT</name>
<gene>
    <name evidence="5" type="ORF">SAMN05421779_1069</name>
</gene>
<dbReference type="Gene3D" id="3.40.50.300">
    <property type="entry name" value="P-loop containing nucleotide triphosphate hydrolases"/>
    <property type="match status" value="1"/>
</dbReference>
<dbReference type="EMBL" id="FTOA01000006">
    <property type="protein sequence ID" value="SIT04720.1"/>
    <property type="molecule type" value="Genomic_DNA"/>
</dbReference>
<dbReference type="InterPro" id="IPR003593">
    <property type="entry name" value="AAA+_ATPase"/>
</dbReference>
<dbReference type="Proteomes" id="UP000185678">
    <property type="component" value="Unassembled WGS sequence"/>
</dbReference>
<proteinExistence type="predicted"/>
<organism evidence="5 6">
    <name type="scientific">Insolitispirillum peregrinum</name>
    <dbReference type="NCBI Taxonomy" id="80876"/>
    <lineage>
        <taxon>Bacteria</taxon>
        <taxon>Pseudomonadati</taxon>
        <taxon>Pseudomonadota</taxon>
        <taxon>Alphaproteobacteria</taxon>
        <taxon>Rhodospirillales</taxon>
        <taxon>Novispirillaceae</taxon>
        <taxon>Insolitispirillum</taxon>
    </lineage>
</organism>
<accession>A0A1N7P2D0</accession>
<dbReference type="STRING" id="80876.SAMN05421779_1069"/>
<dbReference type="Gene3D" id="1.10.8.60">
    <property type="match status" value="1"/>
</dbReference>
<evidence type="ECO:0000259" key="4">
    <source>
        <dbReference type="PROSITE" id="PS50045"/>
    </source>
</evidence>
<dbReference type="Gene3D" id="1.10.10.60">
    <property type="entry name" value="Homeodomain-like"/>
    <property type="match status" value="1"/>
</dbReference>
<dbReference type="SMART" id="SM00382">
    <property type="entry name" value="AAA"/>
    <property type="match status" value="1"/>
</dbReference>
<dbReference type="InterPro" id="IPR002078">
    <property type="entry name" value="Sigma_54_int"/>
</dbReference>
<dbReference type="GO" id="GO:0043565">
    <property type="term" value="F:sequence-specific DNA binding"/>
    <property type="evidence" value="ECO:0007669"/>
    <property type="project" value="InterPro"/>
</dbReference>